<proteinExistence type="inferred from homology"/>
<dbReference type="FunFam" id="1.20.58.670:FF:000003">
    <property type="entry name" value="RAD50-interacting protein 1"/>
    <property type="match status" value="1"/>
</dbReference>
<dbReference type="Gene3D" id="1.20.58.670">
    <property type="entry name" value="Dsl1p vesicle tethering complex, Tip20p subunit, domain D"/>
    <property type="match status" value="1"/>
</dbReference>
<protein>
    <recommendedName>
        <fullName evidence="4">RAD50-interacting protein 1</fullName>
    </recommendedName>
</protein>
<dbReference type="InterPro" id="IPR007528">
    <property type="entry name" value="RINT1_Tip20"/>
</dbReference>
<organism evidence="3">
    <name type="scientific">Timema tahoe</name>
    <dbReference type="NCBI Taxonomy" id="61484"/>
    <lineage>
        <taxon>Eukaryota</taxon>
        <taxon>Metazoa</taxon>
        <taxon>Ecdysozoa</taxon>
        <taxon>Arthropoda</taxon>
        <taxon>Hexapoda</taxon>
        <taxon>Insecta</taxon>
        <taxon>Pterygota</taxon>
        <taxon>Neoptera</taxon>
        <taxon>Polyneoptera</taxon>
        <taxon>Phasmatodea</taxon>
        <taxon>Timematodea</taxon>
        <taxon>Timematoidea</taxon>
        <taxon>Timematidae</taxon>
        <taxon>Timema</taxon>
    </lineage>
</organism>
<sequence length="865" mass="99360">MELKDQVIQELNEEFGKDVKNIEKCHEMKKQLLNEKMNLEKALSLASSEVPSKVSAAVQDVEEMNSNIARVTSQFESLNKTVQDHFVKVDTVMSQMQEYMDKIEQLERSKSYLQCIKTFEDISSALELALSEKDDVRSVELFVSLSRLHEQLKESQCRHLVTFLNDTIHFWHNLLKDKFSAEFEEVLKLIKWPFVSSNNVLSTPSAESLQRLQLLSEYLLQLQLPDSLTIRPEVTSAFLMDFAPPTLPMTLLLRPLKKRFLFHFYGTKQTNRPDKPEWFFTQVLTWIRDHEKFVAQWIQPVLNKLGMHHISAKGLGRFDLRGNVPIFVWKEHVKPTIQEKTASGHSNRDFNSDRPVIGSPVYCKSDALRHLTTKLSELMRGLLQVVVEKLHSEIPHLQYDDALFSHMVDETLGFDRELRESFGYPLTQPSVIGVLTQAQVFVKWIHMEKKCEDSIKDASEKMDSMLSSETAWLPLGSSELDEMRVSECGETFLTLLLTMTERYTSLPQPGHRLQFLELQLELLDDFRVRLLQLLHEETSDPLSSRLPAILNTIHYLASVLQEWGGLTHFLHLQYYKSQFEKVDTLSQGDGVPPPSGAPNLEGLQGTVFDDILDLLLRMKTDLLGQLCETLQLDVIARSREYRKDRWYAMPSPKDLVNPSVTPSACPMLQVLAAKLHQLQELLSVPLFSEAWRQMAEHLCQFIYEEVILQNCFNEGGAMQLQYDMTRNLFPLFGQFTHKPDAHFTLLKLLSGFPEENIEYSVKDSKCRLDITVAHLEIFLWRAGGDKESRLCPELNFRGEVKEACVLLNLPRGSALLLRDTLRLCLTYDTNEDVKEADVLADVGIHRLIADKALAVIKLRTDLTNL</sequence>
<dbReference type="PANTHER" id="PTHR13520:SF0">
    <property type="entry name" value="RAD50-INTERACTING PROTEIN 1"/>
    <property type="match status" value="1"/>
</dbReference>
<evidence type="ECO:0008006" key="4">
    <source>
        <dbReference type="Google" id="ProtNLM"/>
    </source>
</evidence>
<evidence type="ECO:0000313" key="3">
    <source>
        <dbReference type="EMBL" id="CAD7462493.1"/>
    </source>
</evidence>
<evidence type="ECO:0000256" key="1">
    <source>
        <dbReference type="ARBA" id="ARBA00061158"/>
    </source>
</evidence>
<accession>A0A7R9P030</accession>
<dbReference type="PANTHER" id="PTHR13520">
    <property type="entry name" value="RAD50-INTERACTING PROTEIN 1 RINT-1"/>
    <property type="match status" value="1"/>
</dbReference>
<dbReference type="GO" id="GO:0070939">
    <property type="term" value="C:Dsl1/NZR complex"/>
    <property type="evidence" value="ECO:0007669"/>
    <property type="project" value="InterPro"/>
</dbReference>
<dbReference type="GO" id="GO:0006888">
    <property type="term" value="P:endoplasmic reticulum to Golgi vesicle-mediated transport"/>
    <property type="evidence" value="ECO:0007669"/>
    <property type="project" value="InterPro"/>
</dbReference>
<evidence type="ECO:0000256" key="2">
    <source>
        <dbReference type="SAM" id="Coils"/>
    </source>
</evidence>
<dbReference type="AlphaFoldDB" id="A0A7R9P030"/>
<dbReference type="GO" id="GO:0006890">
    <property type="term" value="P:retrograde vesicle-mediated transport, Golgi to endoplasmic reticulum"/>
    <property type="evidence" value="ECO:0007669"/>
    <property type="project" value="InterPro"/>
</dbReference>
<keyword evidence="2" id="KW-0175">Coiled coil</keyword>
<gene>
    <name evidence="3" type="ORF">TTEB3V08_LOCUS10384</name>
</gene>
<dbReference type="Pfam" id="PF04437">
    <property type="entry name" value="RINT1_TIP1"/>
    <property type="match status" value="1"/>
</dbReference>
<feature type="coiled-coil region" evidence="2">
    <location>
        <begin position="22"/>
        <end position="109"/>
    </location>
</feature>
<comment type="similarity">
    <text evidence="1">Belongs to the RINT1 family.</text>
</comment>
<dbReference type="InterPro" id="IPR042044">
    <property type="entry name" value="EXOC6PINT-1/Sec15/Tip20_C_dom2"/>
</dbReference>
<name>A0A7R9P030_9NEOP</name>
<dbReference type="PROSITE" id="PS51386">
    <property type="entry name" value="RINT1_TIP20"/>
    <property type="match status" value="1"/>
</dbReference>
<reference evidence="3" key="1">
    <citation type="submission" date="2020-11" db="EMBL/GenBank/DDBJ databases">
        <authorList>
            <person name="Tran Van P."/>
        </authorList>
    </citation>
    <scope>NUCLEOTIDE SEQUENCE</scope>
</reference>
<dbReference type="GO" id="GO:0060628">
    <property type="term" value="P:regulation of ER to Golgi vesicle-mediated transport"/>
    <property type="evidence" value="ECO:0007669"/>
    <property type="project" value="TreeGrafter"/>
</dbReference>
<dbReference type="EMBL" id="OE006166">
    <property type="protein sequence ID" value="CAD7462493.1"/>
    <property type="molecule type" value="Genomic_DNA"/>
</dbReference>